<evidence type="ECO:0000256" key="2">
    <source>
        <dbReference type="ARBA" id="ARBA00022692"/>
    </source>
</evidence>
<evidence type="ECO:0008006" key="10">
    <source>
        <dbReference type="Google" id="ProtNLM"/>
    </source>
</evidence>
<evidence type="ECO:0000256" key="1">
    <source>
        <dbReference type="ARBA" id="ARBA00004370"/>
    </source>
</evidence>
<sequence>MNGFSDQGLNEDNFGGSSALAAVKAFDAFRECFTTACLHHCGHDDWSATVTDMEFFPSQQNVEKGVAHDLQINLDVVVSMPCADLHINVQDASGDRIMAGDLLTKDRTNWAVWSNSATNPTSFWGKSKANAGWGAPENWKDEQKKQYTEEEDVHDFLSAAKGRRRFARTPKLRGVQGGDACRIYGNIEGNKVQGDFHITARGHGYNDMGQHIDHKTFNFSHHINELSFGPFFPSLHNPLDSTELTTDEPFYKYQYYLSVVPTIYTDVPHKLDTSSPPSRNTKNFNPYAFAPHTIFTNQYAVTEQSHSVPEMAVPGIFVKYDIEPIMLMVSEEWGGLLGLLVKIVNVVAGVLVAGGWLVMLVEYAGDGIWGRKRGASVGSTEGLLHGRNEKKM</sequence>
<evidence type="ECO:0000256" key="3">
    <source>
        <dbReference type="ARBA" id="ARBA00022989"/>
    </source>
</evidence>
<dbReference type="InterPro" id="IPR045888">
    <property type="entry name" value="Erv"/>
</dbReference>
<dbReference type="PANTHER" id="PTHR10984:SF81">
    <property type="entry name" value="ER-DERIVED VESICLES PROTEIN ERV41"/>
    <property type="match status" value="1"/>
</dbReference>
<dbReference type="GO" id="GO:0005789">
    <property type="term" value="C:endoplasmic reticulum membrane"/>
    <property type="evidence" value="ECO:0007669"/>
    <property type="project" value="TreeGrafter"/>
</dbReference>
<evidence type="ECO:0000313" key="9">
    <source>
        <dbReference type="Proteomes" id="UP000327013"/>
    </source>
</evidence>
<dbReference type="GO" id="GO:0006888">
    <property type="term" value="P:endoplasmic reticulum to Golgi vesicle-mediated transport"/>
    <property type="evidence" value="ECO:0007669"/>
    <property type="project" value="TreeGrafter"/>
</dbReference>
<keyword evidence="9" id="KW-1185">Reference proteome</keyword>
<dbReference type="EMBL" id="VIBQ01000010">
    <property type="protein sequence ID" value="KAB8339309.1"/>
    <property type="molecule type" value="Genomic_DNA"/>
</dbReference>
<keyword evidence="3 5" id="KW-1133">Transmembrane helix</keyword>
<organism evidence="8 9">
    <name type="scientific">Carpinus fangiana</name>
    <dbReference type="NCBI Taxonomy" id="176857"/>
    <lineage>
        <taxon>Eukaryota</taxon>
        <taxon>Viridiplantae</taxon>
        <taxon>Streptophyta</taxon>
        <taxon>Embryophyta</taxon>
        <taxon>Tracheophyta</taxon>
        <taxon>Spermatophyta</taxon>
        <taxon>Magnoliopsida</taxon>
        <taxon>eudicotyledons</taxon>
        <taxon>Gunneridae</taxon>
        <taxon>Pentapetalae</taxon>
        <taxon>rosids</taxon>
        <taxon>fabids</taxon>
        <taxon>Fagales</taxon>
        <taxon>Betulaceae</taxon>
        <taxon>Carpinus</taxon>
    </lineage>
</organism>
<dbReference type="InterPro" id="IPR012936">
    <property type="entry name" value="Erv_C"/>
</dbReference>
<dbReference type="GO" id="GO:0000139">
    <property type="term" value="C:Golgi membrane"/>
    <property type="evidence" value="ECO:0007669"/>
    <property type="project" value="TreeGrafter"/>
</dbReference>
<dbReference type="InterPro" id="IPR039542">
    <property type="entry name" value="Erv_N"/>
</dbReference>
<evidence type="ECO:0000256" key="4">
    <source>
        <dbReference type="ARBA" id="ARBA00023136"/>
    </source>
</evidence>
<comment type="caution">
    <text evidence="8">The sequence shown here is derived from an EMBL/GenBank/DDBJ whole genome shotgun (WGS) entry which is preliminary data.</text>
</comment>
<dbReference type="GO" id="GO:0030134">
    <property type="term" value="C:COPII-coated ER to Golgi transport vesicle"/>
    <property type="evidence" value="ECO:0007669"/>
    <property type="project" value="TreeGrafter"/>
</dbReference>
<protein>
    <recommendedName>
        <fullName evidence="10">Endoplasmic reticulum vesicle transporter C-terminal domain-containing protein</fullName>
    </recommendedName>
</protein>
<evidence type="ECO:0000259" key="7">
    <source>
        <dbReference type="Pfam" id="PF13850"/>
    </source>
</evidence>
<keyword evidence="4 5" id="KW-0472">Membrane</keyword>
<feature type="domain" description="Endoplasmic reticulum vesicle transporter N-terminal" evidence="7">
    <location>
        <begin position="59"/>
        <end position="97"/>
    </location>
</feature>
<gene>
    <name evidence="8" type="ORF">FH972_022242</name>
</gene>
<keyword evidence="2 5" id="KW-0812">Transmembrane</keyword>
<comment type="subcellular location">
    <subcellularLocation>
        <location evidence="1">Membrane</location>
    </subcellularLocation>
</comment>
<dbReference type="OrthoDB" id="5541786at2759"/>
<evidence type="ECO:0000259" key="6">
    <source>
        <dbReference type="Pfam" id="PF07970"/>
    </source>
</evidence>
<dbReference type="Proteomes" id="UP000327013">
    <property type="component" value="Unassembled WGS sequence"/>
</dbReference>
<dbReference type="PANTHER" id="PTHR10984">
    <property type="entry name" value="ENDOPLASMIC RETICULUM-GOLGI INTERMEDIATE COMPARTMENT PROTEIN"/>
    <property type="match status" value="1"/>
</dbReference>
<evidence type="ECO:0000256" key="5">
    <source>
        <dbReference type="SAM" id="Phobius"/>
    </source>
</evidence>
<dbReference type="AlphaFoldDB" id="A0A5N6KS84"/>
<proteinExistence type="predicted"/>
<accession>A0A5N6KS84</accession>
<name>A0A5N6KS84_9ROSI</name>
<dbReference type="GO" id="GO:0006890">
    <property type="term" value="P:retrograde vesicle-mediated transport, Golgi to endoplasmic reticulum"/>
    <property type="evidence" value="ECO:0007669"/>
    <property type="project" value="TreeGrafter"/>
</dbReference>
<dbReference type="Pfam" id="PF13850">
    <property type="entry name" value="ERGIC_N"/>
    <property type="match status" value="1"/>
</dbReference>
<dbReference type="Pfam" id="PF07970">
    <property type="entry name" value="COPIIcoated_ERV"/>
    <property type="match status" value="1"/>
</dbReference>
<reference evidence="8 9" key="1">
    <citation type="submission" date="2019-06" db="EMBL/GenBank/DDBJ databases">
        <title>A chromosomal-level reference genome of Carpinus fangiana (Coryloideae, Betulaceae).</title>
        <authorList>
            <person name="Yang X."/>
            <person name="Wang Z."/>
            <person name="Zhang L."/>
            <person name="Hao G."/>
            <person name="Liu J."/>
            <person name="Yang Y."/>
        </authorList>
    </citation>
    <scope>NUCLEOTIDE SEQUENCE [LARGE SCALE GENOMIC DNA]</scope>
    <source>
        <strain evidence="8">Cfa_2016G</strain>
        <tissue evidence="8">Leaf</tissue>
    </source>
</reference>
<feature type="domain" description="Endoplasmic reticulum vesicle transporter C-terminal" evidence="6">
    <location>
        <begin position="178"/>
        <end position="355"/>
    </location>
</feature>
<evidence type="ECO:0000313" key="8">
    <source>
        <dbReference type="EMBL" id="KAB8339309.1"/>
    </source>
</evidence>
<feature type="transmembrane region" description="Helical" evidence="5">
    <location>
        <begin position="333"/>
        <end position="363"/>
    </location>
</feature>